<evidence type="ECO:0000256" key="1">
    <source>
        <dbReference type="SAM" id="MobiDB-lite"/>
    </source>
</evidence>
<sequence>MFASTRQWFRRNRTPLAIGAGVVGAGYVATQYVLTKLNNARERMSSDRIAKENLRRRFEQNQEDCTFTVLALLPTATTNILEALNTERITYEIQQMKSPANRKKSISSLAPTISEVGTMDDDGRSMISGFSVQSDGGAYPSFLAPGPLPSVAEGESAGGDVPQQEAPKKSRKTKRQLWDDLKISSITRSFTLIYTLGLLTMLTRIQLNLLGRRSYLSSVVSLATGSMREGAIALENNDDDGDLDGEGQAYGSDFEVNRKYLTFSWWLLNRGWVDVMQRVESAVRQVFGPLSPRDTITFDAFSKLTREVRTIIEGSPAGQGGGAAAAATTQWLPFLLPPQNMEDFVLRESGILLEDEDSQQPSSPPSATPGEGGGESTISLRRLLDETADLIESPAFSSVLTQLLDEGFAVLLDRKLTVGAFEAHAPPPAVTLTPEVGAGGADDNVVTSTTLVATSADLHNNNATRQSIDIERSPVTRAVLLPKILSILTRQAHAIGNSMPNEYLQAMEGVRDLEGFAAVVYSSNWQAEIASEEYAGVPAPPTAAATAGPSRGSSRREKTAGAAAAAAVTVEESAVLVESQPVGAVEESLVVVDPSPDPTAGFDSAWERAMSASQAGSRGPSFEDRR</sequence>
<dbReference type="InterPro" id="IPR006966">
    <property type="entry name" value="Peroxin-3"/>
</dbReference>
<comment type="caution">
    <text evidence="3">The sequence shown here is derived from an EMBL/GenBank/DDBJ whole genome shotgun (WGS) entry which is preliminary data.</text>
</comment>
<keyword evidence="2" id="KW-0812">Transmembrane</keyword>
<organism evidence="3 4">
    <name type="scientific">Neurospora intermedia</name>
    <dbReference type="NCBI Taxonomy" id="5142"/>
    <lineage>
        <taxon>Eukaryota</taxon>
        <taxon>Fungi</taxon>
        <taxon>Dikarya</taxon>
        <taxon>Ascomycota</taxon>
        <taxon>Pezizomycotina</taxon>
        <taxon>Sordariomycetes</taxon>
        <taxon>Sordariomycetidae</taxon>
        <taxon>Sordariales</taxon>
        <taxon>Sordariaceae</taxon>
        <taxon>Neurospora</taxon>
    </lineage>
</organism>
<dbReference type="Proteomes" id="UP001451303">
    <property type="component" value="Unassembled WGS sequence"/>
</dbReference>
<feature type="region of interest" description="Disordered" evidence="1">
    <location>
        <begin position="144"/>
        <end position="173"/>
    </location>
</feature>
<gene>
    <name evidence="3" type="ORF">QR685DRAFT_184510</name>
</gene>
<feature type="region of interest" description="Disordered" evidence="1">
    <location>
        <begin position="355"/>
        <end position="376"/>
    </location>
</feature>
<accession>A0ABR3DPC0</accession>
<reference evidence="3 4" key="1">
    <citation type="submission" date="2023-09" db="EMBL/GenBank/DDBJ databases">
        <title>Multi-omics analysis of a traditional fermented food reveals byproduct-associated fungal strains for waste-to-food upcycling.</title>
        <authorList>
            <consortium name="Lawrence Berkeley National Laboratory"/>
            <person name="Rekdal V.M."/>
            <person name="Villalobos-Escobedo J.M."/>
            <person name="Rodriguez-Valeron N."/>
            <person name="Garcia M.O."/>
            <person name="Vasquez D.P."/>
            <person name="Damayanti I."/>
            <person name="Sorensen P.M."/>
            <person name="Baidoo E.E."/>
            <person name="De Carvalho A.C."/>
            <person name="Riley R."/>
            <person name="Lipzen A."/>
            <person name="He G."/>
            <person name="Yan M."/>
            <person name="Haridas S."/>
            <person name="Daum C."/>
            <person name="Yoshinaga Y."/>
            <person name="Ng V."/>
            <person name="Grigoriev I.V."/>
            <person name="Munk R."/>
            <person name="Nuraida L."/>
            <person name="Wijaya C.H."/>
            <person name="Morales P.-C."/>
            <person name="Keasling J.D."/>
        </authorList>
    </citation>
    <scope>NUCLEOTIDE SEQUENCE [LARGE SCALE GENOMIC DNA]</scope>
    <source>
        <strain evidence="3 4">FGSC 2613</strain>
    </source>
</reference>
<feature type="region of interest" description="Disordered" evidence="1">
    <location>
        <begin position="538"/>
        <end position="559"/>
    </location>
</feature>
<dbReference type="PANTHER" id="PTHR28080">
    <property type="entry name" value="PEROXISOMAL BIOGENESIS FACTOR 3"/>
    <property type="match status" value="1"/>
</dbReference>
<keyword evidence="4" id="KW-1185">Reference proteome</keyword>
<name>A0ABR3DPC0_NEUIN</name>
<proteinExistence type="predicted"/>
<keyword evidence="2" id="KW-0472">Membrane</keyword>
<protein>
    <submittedName>
        <fullName evidence="3">Peroxin-3</fullName>
    </submittedName>
</protein>
<dbReference type="Pfam" id="PF04882">
    <property type="entry name" value="Peroxin-3"/>
    <property type="match status" value="1"/>
</dbReference>
<feature type="compositionally biased region" description="Low complexity" evidence="1">
    <location>
        <begin position="542"/>
        <end position="552"/>
    </location>
</feature>
<dbReference type="EMBL" id="JAVLET010000002">
    <property type="protein sequence ID" value="KAL0473748.1"/>
    <property type="molecule type" value="Genomic_DNA"/>
</dbReference>
<evidence type="ECO:0000313" key="3">
    <source>
        <dbReference type="EMBL" id="KAL0473748.1"/>
    </source>
</evidence>
<keyword evidence="2" id="KW-1133">Transmembrane helix</keyword>
<dbReference type="PANTHER" id="PTHR28080:SF1">
    <property type="entry name" value="PEROXISOMAL BIOGENESIS FACTOR 3"/>
    <property type="match status" value="1"/>
</dbReference>
<feature type="transmembrane region" description="Helical" evidence="2">
    <location>
        <begin position="16"/>
        <end position="34"/>
    </location>
</feature>
<evidence type="ECO:0000313" key="4">
    <source>
        <dbReference type="Proteomes" id="UP001451303"/>
    </source>
</evidence>
<evidence type="ECO:0000256" key="2">
    <source>
        <dbReference type="SAM" id="Phobius"/>
    </source>
</evidence>